<evidence type="ECO:0000313" key="2">
    <source>
        <dbReference type="Proteomes" id="UP000299102"/>
    </source>
</evidence>
<sequence length="78" mass="8497">MDHHSIECNNTCTTLYSACTQAVAGASLIEYCRGAVPAARDAIAAIARAILRFPARRRPPPPARAPPALRLIIMRREN</sequence>
<organism evidence="1 2">
    <name type="scientific">Eumeta variegata</name>
    <name type="common">Bagworm moth</name>
    <name type="synonym">Eumeta japonica</name>
    <dbReference type="NCBI Taxonomy" id="151549"/>
    <lineage>
        <taxon>Eukaryota</taxon>
        <taxon>Metazoa</taxon>
        <taxon>Ecdysozoa</taxon>
        <taxon>Arthropoda</taxon>
        <taxon>Hexapoda</taxon>
        <taxon>Insecta</taxon>
        <taxon>Pterygota</taxon>
        <taxon>Neoptera</taxon>
        <taxon>Endopterygota</taxon>
        <taxon>Lepidoptera</taxon>
        <taxon>Glossata</taxon>
        <taxon>Ditrysia</taxon>
        <taxon>Tineoidea</taxon>
        <taxon>Psychidae</taxon>
        <taxon>Oiketicinae</taxon>
        <taxon>Eumeta</taxon>
    </lineage>
</organism>
<dbReference type="Proteomes" id="UP000299102">
    <property type="component" value="Unassembled WGS sequence"/>
</dbReference>
<reference evidence="1 2" key="1">
    <citation type="journal article" date="2019" name="Commun. Biol.">
        <title>The bagworm genome reveals a unique fibroin gene that provides high tensile strength.</title>
        <authorList>
            <person name="Kono N."/>
            <person name="Nakamura H."/>
            <person name="Ohtoshi R."/>
            <person name="Tomita M."/>
            <person name="Numata K."/>
            <person name="Arakawa K."/>
        </authorList>
    </citation>
    <scope>NUCLEOTIDE SEQUENCE [LARGE SCALE GENOMIC DNA]</scope>
</reference>
<dbReference type="AlphaFoldDB" id="A0A4C1WHB6"/>
<dbReference type="EMBL" id="BGZK01000554">
    <property type="protein sequence ID" value="GBP49922.1"/>
    <property type="molecule type" value="Genomic_DNA"/>
</dbReference>
<comment type="caution">
    <text evidence="1">The sequence shown here is derived from an EMBL/GenBank/DDBJ whole genome shotgun (WGS) entry which is preliminary data.</text>
</comment>
<keyword evidence="2" id="KW-1185">Reference proteome</keyword>
<proteinExistence type="predicted"/>
<accession>A0A4C1WHB6</accession>
<protein>
    <submittedName>
        <fullName evidence="1">Uncharacterized protein</fullName>
    </submittedName>
</protein>
<evidence type="ECO:0000313" key="1">
    <source>
        <dbReference type="EMBL" id="GBP49922.1"/>
    </source>
</evidence>
<name>A0A4C1WHB6_EUMVA</name>
<gene>
    <name evidence="1" type="ORF">EVAR_29535_1</name>
</gene>